<dbReference type="PANTHER" id="PTHR43544:SF2">
    <property type="entry name" value="OXIDOREDUCTASE"/>
    <property type="match status" value="1"/>
</dbReference>
<keyword evidence="3" id="KW-1185">Reference proteome</keyword>
<proteinExistence type="predicted"/>
<dbReference type="AlphaFoldDB" id="I7M1R8"/>
<dbReference type="EMBL" id="GG662666">
    <property type="protein sequence ID" value="EAR97424.1"/>
    <property type="molecule type" value="Genomic_DNA"/>
</dbReference>
<protein>
    <submittedName>
        <fullName evidence="2">Oxidoreductase, short chain dehydrogenase/reductase family protein, putative</fullName>
    </submittedName>
</protein>
<dbReference type="InterPro" id="IPR002347">
    <property type="entry name" value="SDR_fam"/>
</dbReference>
<evidence type="ECO:0000313" key="2">
    <source>
        <dbReference type="EMBL" id="EAR97424.1"/>
    </source>
</evidence>
<evidence type="ECO:0000313" key="3">
    <source>
        <dbReference type="Proteomes" id="UP000009168"/>
    </source>
</evidence>
<feature type="region of interest" description="Disordered" evidence="1">
    <location>
        <begin position="1"/>
        <end position="30"/>
    </location>
</feature>
<dbReference type="KEGG" id="tet:TTHERM_00340050"/>
<sequence>MSAQNEGQLENKIDENNGESFDDNITKGDQNALQSQKISFQELKQLVNSIDEQNIDPSKYFEIKQMANTLLNRAKRVRRQQGVEVRVEQDRQMLEKTALAQKKKKENQDILKQLSDFGKQKAIEYKQDPSLAKRKNDFNQQDESQDDEEYQFIESDISKKIKTSQQNNQESMDQEDQQLRKDGSLFHLNKPKKCYVCRQLYRKVHPHYHSMCLDCGNFNYNKRIEQKYDLTGKVAIITGGRIKIGYLTSLLLLRNNCVVHVTTRFPKDALERYKKETDYDSFKDRLFIYSLDFRKISSVIEFCDFFKEKFGKLDILINNAAQCVKREASYFKYLIDVESKPLKEYSDSDLKVLQNDLELKQYEADKIKQLNSTQLENVSSADQDLQTVDSLQQNNIEKQLMQIQQTQDLAFCHFSESVLMNVKPVLEGQKTEKDKLYPEGVVDSNGIQVDLASKNSWNSKLDEVPLFEFMETQVINAWAPFVLCQKLKDCMTITPEQQKEYKFIVNVSSVEGQFHMRNKPVYHPHNNMSKASLNMLTRTTGPQYSQEYNIFMTCVDTGWVSNDMIPKSFLFDNVYKTTPLDELDGALRVVDPIFEGYKTKKPICTVFLRNYKVAEW</sequence>
<dbReference type="STRING" id="312017.I7M1R8"/>
<dbReference type="Proteomes" id="UP000009168">
    <property type="component" value="Unassembled WGS sequence"/>
</dbReference>
<reference evidence="3" key="1">
    <citation type="journal article" date="2006" name="PLoS Biol.">
        <title>Macronuclear genome sequence of the ciliate Tetrahymena thermophila, a model eukaryote.</title>
        <authorList>
            <person name="Eisen J.A."/>
            <person name="Coyne R.S."/>
            <person name="Wu M."/>
            <person name="Wu D."/>
            <person name="Thiagarajan M."/>
            <person name="Wortman J.R."/>
            <person name="Badger J.H."/>
            <person name="Ren Q."/>
            <person name="Amedeo P."/>
            <person name="Jones K.M."/>
            <person name="Tallon L.J."/>
            <person name="Delcher A.L."/>
            <person name="Salzberg S.L."/>
            <person name="Silva J.C."/>
            <person name="Haas B.J."/>
            <person name="Majoros W.H."/>
            <person name="Farzad M."/>
            <person name="Carlton J.M."/>
            <person name="Smith R.K. Jr."/>
            <person name="Garg J."/>
            <person name="Pearlman R.E."/>
            <person name="Karrer K.M."/>
            <person name="Sun L."/>
            <person name="Manning G."/>
            <person name="Elde N.C."/>
            <person name="Turkewitz A.P."/>
            <person name="Asai D.J."/>
            <person name="Wilkes D.E."/>
            <person name="Wang Y."/>
            <person name="Cai H."/>
            <person name="Collins K."/>
            <person name="Stewart B.A."/>
            <person name="Lee S.R."/>
            <person name="Wilamowska K."/>
            <person name="Weinberg Z."/>
            <person name="Ruzzo W.L."/>
            <person name="Wloga D."/>
            <person name="Gaertig J."/>
            <person name="Frankel J."/>
            <person name="Tsao C.-C."/>
            <person name="Gorovsky M.A."/>
            <person name="Keeling P.J."/>
            <person name="Waller R.F."/>
            <person name="Patron N.J."/>
            <person name="Cherry J.M."/>
            <person name="Stover N.A."/>
            <person name="Krieger C.J."/>
            <person name="del Toro C."/>
            <person name="Ryder H.F."/>
            <person name="Williamson S.C."/>
            <person name="Barbeau R.A."/>
            <person name="Hamilton E.P."/>
            <person name="Orias E."/>
        </authorList>
    </citation>
    <scope>NUCLEOTIDE SEQUENCE [LARGE SCALE GENOMIC DNA]</scope>
    <source>
        <strain evidence="3">SB210</strain>
    </source>
</reference>
<accession>I7M1R8</accession>
<evidence type="ECO:0000256" key="1">
    <source>
        <dbReference type="SAM" id="MobiDB-lite"/>
    </source>
</evidence>
<gene>
    <name evidence="2" type="ORF">TTHERM_00340050</name>
</gene>
<dbReference type="OrthoDB" id="191139at2759"/>
<dbReference type="GO" id="GO:0005737">
    <property type="term" value="C:cytoplasm"/>
    <property type="evidence" value="ECO:0007669"/>
    <property type="project" value="TreeGrafter"/>
</dbReference>
<dbReference type="GeneID" id="7824401"/>
<dbReference type="RefSeq" id="XP_001017669.1">
    <property type="nucleotide sequence ID" value="XM_001017669.1"/>
</dbReference>
<dbReference type="InParanoid" id="I7M1R8"/>
<dbReference type="HOGENOM" id="CLU_008901_0_1_1"/>
<name>I7M1R8_TETTS</name>
<dbReference type="eggNOG" id="ENOG502QU6Z">
    <property type="taxonomic scope" value="Eukaryota"/>
</dbReference>
<dbReference type="SUPFAM" id="SSF51735">
    <property type="entry name" value="NAD(P)-binding Rossmann-fold domains"/>
    <property type="match status" value="1"/>
</dbReference>
<organism evidence="2 3">
    <name type="scientific">Tetrahymena thermophila (strain SB210)</name>
    <dbReference type="NCBI Taxonomy" id="312017"/>
    <lineage>
        <taxon>Eukaryota</taxon>
        <taxon>Sar</taxon>
        <taxon>Alveolata</taxon>
        <taxon>Ciliophora</taxon>
        <taxon>Intramacronucleata</taxon>
        <taxon>Oligohymenophorea</taxon>
        <taxon>Hymenostomatida</taxon>
        <taxon>Tetrahymenina</taxon>
        <taxon>Tetrahymenidae</taxon>
        <taxon>Tetrahymena</taxon>
    </lineage>
</organism>
<dbReference type="Gene3D" id="3.40.50.720">
    <property type="entry name" value="NAD(P)-binding Rossmann-like Domain"/>
    <property type="match status" value="2"/>
</dbReference>
<dbReference type="PANTHER" id="PTHR43544">
    <property type="entry name" value="SHORT-CHAIN DEHYDROGENASE/REDUCTASE"/>
    <property type="match status" value="1"/>
</dbReference>
<dbReference type="InterPro" id="IPR051468">
    <property type="entry name" value="Fungal_SecMetab_SDRs"/>
</dbReference>
<feature type="region of interest" description="Disordered" evidence="1">
    <location>
        <begin position="128"/>
        <end position="149"/>
    </location>
</feature>
<dbReference type="OMA" id="CFLKDYA"/>
<dbReference type="Pfam" id="PF00106">
    <property type="entry name" value="adh_short"/>
    <property type="match status" value="2"/>
</dbReference>
<dbReference type="InterPro" id="IPR036291">
    <property type="entry name" value="NAD(P)-bd_dom_sf"/>
</dbReference>
<dbReference type="GO" id="GO:0016491">
    <property type="term" value="F:oxidoreductase activity"/>
    <property type="evidence" value="ECO:0007669"/>
    <property type="project" value="TreeGrafter"/>
</dbReference>